<feature type="compositionally biased region" description="Low complexity" evidence="6">
    <location>
        <begin position="378"/>
        <end position="392"/>
    </location>
</feature>
<dbReference type="GO" id="GO:0051536">
    <property type="term" value="F:iron-sulfur cluster binding"/>
    <property type="evidence" value="ECO:0007669"/>
    <property type="project" value="UniProtKB-KW"/>
</dbReference>
<evidence type="ECO:0000256" key="1">
    <source>
        <dbReference type="ARBA" id="ARBA00001966"/>
    </source>
</evidence>
<accession>A0A7Y7M5Z1</accession>
<sequence>MMLTPQLPAICDLSVTNVCNAACDFCGFSRNNALIGPKRYVDAEDFARALPILHRRGIRYVTFQGGEPLVHPDIVRLVSDTAASGIRATLITNGWFLPRYVDALAAAGLTNLIVSIDSAEFDVHEKNRGLDGLATRIAEGIARARSLGLRVQASVTVSRLVHYDKLPETLKRLGFDAVEFSYPRREPFGSTSLVFGGESKLVDFNRAELLDALAAIAKLKKHFPVMNSQASLDEVARFVRGEPQRVPCVGGYKYFYLDWNLDIWRCEAWSHPMGSVFDLDGIPDQREPCNACMMACYRNASMLMHAGVAALDAAHALEAGHVRSAIATLFRREVAQSLGSIMEEMPHIRRLAARKRKAIAGRVEAQPGLRRGRRGRVTRPPAAAIGGPPHAP</sequence>
<evidence type="ECO:0000256" key="3">
    <source>
        <dbReference type="ARBA" id="ARBA00022723"/>
    </source>
</evidence>
<evidence type="ECO:0000256" key="2">
    <source>
        <dbReference type="ARBA" id="ARBA00022691"/>
    </source>
</evidence>
<dbReference type="InterPro" id="IPR007197">
    <property type="entry name" value="rSAM"/>
</dbReference>
<evidence type="ECO:0000313" key="8">
    <source>
        <dbReference type="EMBL" id="NVN10344.1"/>
    </source>
</evidence>
<dbReference type="SUPFAM" id="SSF102114">
    <property type="entry name" value="Radical SAM enzymes"/>
    <property type="match status" value="1"/>
</dbReference>
<dbReference type="Proteomes" id="UP000534870">
    <property type="component" value="Unassembled WGS sequence"/>
</dbReference>
<dbReference type="GO" id="GO:0046872">
    <property type="term" value="F:metal ion binding"/>
    <property type="evidence" value="ECO:0007669"/>
    <property type="project" value="UniProtKB-KW"/>
</dbReference>
<dbReference type="PROSITE" id="PS51918">
    <property type="entry name" value="RADICAL_SAM"/>
    <property type="match status" value="1"/>
</dbReference>
<dbReference type="GO" id="GO:0003824">
    <property type="term" value="F:catalytic activity"/>
    <property type="evidence" value="ECO:0007669"/>
    <property type="project" value="InterPro"/>
</dbReference>
<dbReference type="Pfam" id="PF04055">
    <property type="entry name" value="Radical_SAM"/>
    <property type="match status" value="1"/>
</dbReference>
<evidence type="ECO:0000259" key="7">
    <source>
        <dbReference type="PROSITE" id="PS51918"/>
    </source>
</evidence>
<feature type="domain" description="Radical SAM core" evidence="7">
    <location>
        <begin position="5"/>
        <end position="220"/>
    </location>
</feature>
<name>A0A7Y7M5Z1_9PROT</name>
<evidence type="ECO:0000256" key="6">
    <source>
        <dbReference type="SAM" id="MobiDB-lite"/>
    </source>
</evidence>
<feature type="region of interest" description="Disordered" evidence="6">
    <location>
        <begin position="367"/>
        <end position="392"/>
    </location>
</feature>
<comment type="caution">
    <text evidence="8">The sequence shown here is derived from an EMBL/GenBank/DDBJ whole genome shotgun (WGS) entry which is preliminary data.</text>
</comment>
<keyword evidence="5" id="KW-0411">Iron-sulfur</keyword>
<organism evidence="8 9">
    <name type="scientific">Nguyenibacter vanlangensis</name>
    <dbReference type="NCBI Taxonomy" id="1216886"/>
    <lineage>
        <taxon>Bacteria</taxon>
        <taxon>Pseudomonadati</taxon>
        <taxon>Pseudomonadota</taxon>
        <taxon>Alphaproteobacteria</taxon>
        <taxon>Acetobacterales</taxon>
        <taxon>Acetobacteraceae</taxon>
        <taxon>Nguyenibacter</taxon>
    </lineage>
</organism>
<dbReference type="InterPro" id="IPR013785">
    <property type="entry name" value="Aldolase_TIM"/>
</dbReference>
<comment type="cofactor">
    <cofactor evidence="1">
        <name>[4Fe-4S] cluster</name>
        <dbReference type="ChEBI" id="CHEBI:49883"/>
    </cofactor>
</comment>
<dbReference type="AlphaFoldDB" id="A0A7Y7M5Z1"/>
<evidence type="ECO:0000256" key="4">
    <source>
        <dbReference type="ARBA" id="ARBA00023004"/>
    </source>
</evidence>
<evidence type="ECO:0000313" key="9">
    <source>
        <dbReference type="Proteomes" id="UP000534870"/>
    </source>
</evidence>
<dbReference type="SFLD" id="SFLDG01067">
    <property type="entry name" value="SPASM/twitch_domain_containing"/>
    <property type="match status" value="1"/>
</dbReference>
<reference evidence="8 9" key="1">
    <citation type="submission" date="2020-06" db="EMBL/GenBank/DDBJ databases">
        <title>Description of novel acetic acid bacteria.</title>
        <authorList>
            <person name="Sombolestani A."/>
        </authorList>
    </citation>
    <scope>NUCLEOTIDE SEQUENCE [LARGE SCALE GENOMIC DNA]</scope>
    <source>
        <strain evidence="8 9">LMG 31431</strain>
    </source>
</reference>
<dbReference type="InterPro" id="IPR058240">
    <property type="entry name" value="rSAM_sf"/>
</dbReference>
<dbReference type="RefSeq" id="WP_176639123.1">
    <property type="nucleotide sequence ID" value="NZ_JABXXP010000033.1"/>
</dbReference>
<dbReference type="SFLD" id="SFLDS00029">
    <property type="entry name" value="Radical_SAM"/>
    <property type="match status" value="1"/>
</dbReference>
<dbReference type="EMBL" id="JABXXP010000033">
    <property type="protein sequence ID" value="NVN10344.1"/>
    <property type="molecule type" value="Genomic_DNA"/>
</dbReference>
<evidence type="ECO:0000256" key="5">
    <source>
        <dbReference type="ARBA" id="ARBA00023014"/>
    </source>
</evidence>
<dbReference type="PANTHER" id="PTHR11228">
    <property type="entry name" value="RADICAL SAM DOMAIN PROTEIN"/>
    <property type="match status" value="1"/>
</dbReference>
<dbReference type="InterPro" id="IPR050377">
    <property type="entry name" value="Radical_SAM_PqqE_MftC-like"/>
</dbReference>
<dbReference type="CDD" id="cd01335">
    <property type="entry name" value="Radical_SAM"/>
    <property type="match status" value="1"/>
</dbReference>
<protein>
    <submittedName>
        <fullName evidence="8">Radical SAM protein</fullName>
    </submittedName>
</protein>
<dbReference type="Gene3D" id="3.20.20.70">
    <property type="entry name" value="Aldolase class I"/>
    <property type="match status" value="1"/>
</dbReference>
<keyword evidence="4" id="KW-0408">Iron</keyword>
<dbReference type="PANTHER" id="PTHR11228:SF7">
    <property type="entry name" value="PQQA PEPTIDE CYCLASE"/>
    <property type="match status" value="1"/>
</dbReference>
<gene>
    <name evidence="8" type="ORF">HUK84_04130</name>
</gene>
<proteinExistence type="predicted"/>
<keyword evidence="3" id="KW-0479">Metal-binding</keyword>
<keyword evidence="2" id="KW-0949">S-adenosyl-L-methionine</keyword>